<sequence length="1467" mass="167362">MTENIKSSAIPAAGYVYQTRQGLKVLCDWLDAPARYSRVKFECDVENDAPQGLDDIVIERSDGKLDLLQVKFTPNPSQHLLSWDWLLERSGKTDRSRSMVRKWFDAYKKLEVNRIGDISLITNRRPDAEIENCLVDGKISFSKLAEPNRAKVISQLGNISDCEDFFSQLHVKHSDKSFNYLEHNIDARLKVHGSSEGVATLKNIATNWAIQTESPFPDGWIKLAEVRNILQASPVAPLPEDFMVPDNYEVPDETFHQEFVQKVKNSVGKAIVLTGPPGRGKSTYLSYLFDVLINDDIPSIRHHYYLSTTERGRDRINSHIVEESIKAQLNLFHGDVPIQSGSLRYLIEKCASYYKEIDKPFMFILDGLDHVWRINAKDKRPLDDLFSQLLPCPDNMILLIGTQPVDDAQLPTDLLISVPKANWHTLPVMSENAVLSYLRKMVSEGKILTNFEDQNFATNQLNEAALALSRRTQGHPLNLIYATEELVHNGRTLSSWAVNELKGDLSKDVEFYYGSLWVNLPESLKDTLRLICAFPFFWPKSAFVKIAETRQAVQPDVKNVGHLLYNSEVGVKVFHESLAVFIKNTEGYENRVRELMPMVANWLEMEAPASLRVNWLWTVQAKLGEPSNLISGLTRDWVMQRLEEGYSESLFDILLSDALSLALDMAKFSDAYRLAHLKERMVGGSQFQMEPVDQAKLTSLTWAITTERSVVREAYASRHEADLLSLTALAQALWSLGDLFEAEICGRELLHRIRGLSKFKNMLGSRSERGELTFITNVLSKLNVIATEPSALANFVNNNSSVIWITRINVLVQDGELDALMSTLELVHKSKSRGLISDECIRAAGFAGVRITDRDDFSKLTKTPLVSTLEALLTNSYSSINVPVPAKWQESYDYIDQRNDLAKLIHHWFFSTVHLSLSMKIEGQKNFSFLSAPEYKDKEILSSLLNELTSIAIQVANKWLNGTFVSFYELYEELESIELDFYREGHKQRVVKGDFKRALHRLACDIHLSSVMLFEVDEACLSEDSLCNAMKCKWFDAPSFHEQYSNDLLVRMTDEAALVFVQRQRVLFESEPLEETSVHLLTPLQLCSIAVKHNLLLDARDLCTQTWELATGYSHRKDPTLSDAVSAIGYLSDYAPNAARQLLSQIAPQIHNVLDYTDGKGTRHVLETTDSLLAKLSPPALVAKYEEHTEVGDWWKADNSLRAYVKQGVKDGWPLEALIRTGLNSEIIQTLKSLSDEGDNTSKEVMSTLNDHYGWDVGIFQYEESDTKNLNVVDHEVSPTSFEPEEIDLLLKSAPSSYEQRERFIQEWYDYWNKQKQIKRLLDTLDPVLLSESERHSEFNHLFESAFHSKRKQSGKKAAWKYLIRAQILNGGWYWWQGEEKVLRRLDLVAEYFPEKCDQFVAETTYAMYEMKRIAPNDAMVYFYLKQGRIDEAIDFATAMVDSVLEDTRTLQLARPRWATEIHLEDS</sequence>
<dbReference type="InterPro" id="IPR007111">
    <property type="entry name" value="NACHT_NTPase"/>
</dbReference>
<evidence type="ECO:0000313" key="3">
    <source>
        <dbReference type="Proteomes" id="UP000516370"/>
    </source>
</evidence>
<protein>
    <submittedName>
        <fullName evidence="2">ATP-binding protein</fullName>
    </submittedName>
</protein>
<dbReference type="Pfam" id="PF05729">
    <property type="entry name" value="NACHT"/>
    <property type="match status" value="1"/>
</dbReference>
<name>A0A7H1J1A7_9GAMM</name>
<dbReference type="GO" id="GO:0005524">
    <property type="term" value="F:ATP binding"/>
    <property type="evidence" value="ECO:0007669"/>
    <property type="project" value="UniProtKB-KW"/>
</dbReference>
<gene>
    <name evidence="2" type="ORF">IBG28_10970</name>
</gene>
<keyword evidence="2" id="KW-0067">ATP-binding</keyword>
<dbReference type="InterPro" id="IPR027417">
    <property type="entry name" value="P-loop_NTPase"/>
</dbReference>
<dbReference type="KEGG" id="mard:IBG28_10970"/>
<accession>A0A7H1J1A7</accession>
<dbReference type="SUPFAM" id="SSF52540">
    <property type="entry name" value="P-loop containing nucleoside triphosphate hydrolases"/>
    <property type="match status" value="1"/>
</dbReference>
<evidence type="ECO:0000259" key="1">
    <source>
        <dbReference type="Pfam" id="PF05729"/>
    </source>
</evidence>
<dbReference type="EMBL" id="CP061081">
    <property type="protein sequence ID" value="QNT04273.1"/>
    <property type="molecule type" value="Genomic_DNA"/>
</dbReference>
<feature type="domain" description="NACHT" evidence="1">
    <location>
        <begin position="271"/>
        <end position="444"/>
    </location>
</feature>
<dbReference type="RefSeq" id="WP_111609133.1">
    <property type="nucleotide sequence ID" value="NZ_BMLJ01000030.1"/>
</dbReference>
<keyword evidence="2" id="KW-0547">Nucleotide-binding</keyword>
<evidence type="ECO:0000313" key="2">
    <source>
        <dbReference type="EMBL" id="QNT04273.1"/>
    </source>
</evidence>
<organism evidence="2 3">
    <name type="scientific">Marinomonas arctica</name>
    <dbReference type="NCBI Taxonomy" id="383750"/>
    <lineage>
        <taxon>Bacteria</taxon>
        <taxon>Pseudomonadati</taxon>
        <taxon>Pseudomonadota</taxon>
        <taxon>Gammaproteobacteria</taxon>
        <taxon>Oceanospirillales</taxon>
        <taxon>Oceanospirillaceae</taxon>
        <taxon>Marinomonas</taxon>
    </lineage>
</organism>
<dbReference type="OrthoDB" id="8430782at2"/>
<keyword evidence="3" id="KW-1185">Reference proteome</keyword>
<reference evidence="2 3" key="1">
    <citation type="submission" date="2020-09" db="EMBL/GenBank/DDBJ databases">
        <title>Complete genome sequence of an Arctic sea ice bacterium Marinomonas arctica BSI20414.</title>
        <authorList>
            <person name="Liao L."/>
            <person name="Chen B."/>
        </authorList>
    </citation>
    <scope>NUCLEOTIDE SEQUENCE [LARGE SCALE GENOMIC DNA]</scope>
    <source>
        <strain evidence="2 3">BSI20414</strain>
    </source>
</reference>
<dbReference type="Proteomes" id="UP000516370">
    <property type="component" value="Chromosome"/>
</dbReference>
<dbReference type="Gene3D" id="3.40.50.300">
    <property type="entry name" value="P-loop containing nucleotide triphosphate hydrolases"/>
    <property type="match status" value="1"/>
</dbReference>
<proteinExistence type="predicted"/>